<evidence type="ECO:0000259" key="1">
    <source>
        <dbReference type="Pfam" id="PF06985"/>
    </source>
</evidence>
<proteinExistence type="predicted"/>
<dbReference type="Pfam" id="PF06985">
    <property type="entry name" value="HET"/>
    <property type="match status" value="1"/>
</dbReference>
<feature type="domain" description="Heterokaryon incompatibility" evidence="1">
    <location>
        <begin position="481"/>
        <end position="561"/>
    </location>
</feature>
<dbReference type="PANTHER" id="PTHR39596:SF2">
    <property type="entry name" value="HET DOMAIN PROTEIN (AFU_ORTHOLOGUE AFUA_1G17550)-RELATED"/>
    <property type="match status" value="1"/>
</dbReference>
<organism evidence="2 3">
    <name type="scientific">Fusarium oxysporum f. sp. narcissi</name>
    <dbReference type="NCBI Taxonomy" id="451672"/>
    <lineage>
        <taxon>Eukaryota</taxon>
        <taxon>Fungi</taxon>
        <taxon>Dikarya</taxon>
        <taxon>Ascomycota</taxon>
        <taxon>Pezizomycotina</taxon>
        <taxon>Sordariomycetes</taxon>
        <taxon>Hypocreomycetidae</taxon>
        <taxon>Hypocreales</taxon>
        <taxon>Nectriaceae</taxon>
        <taxon>Fusarium</taxon>
        <taxon>Fusarium oxysporum species complex</taxon>
    </lineage>
</organism>
<reference evidence="2 3" key="1">
    <citation type="submission" date="2016-12" db="EMBL/GenBank/DDBJ databases">
        <title>Draft genome sequence of Fusarium oxysporum causing rot on Narcissus.</title>
        <authorList>
            <person name="Armitage A.D."/>
            <person name="Taylor A."/>
            <person name="Clarkson J.P."/>
            <person name="Harrison R.J."/>
            <person name="Jackson A.C."/>
        </authorList>
    </citation>
    <scope>NUCLEOTIDE SEQUENCE [LARGE SCALE GENOMIC DNA]</scope>
    <source>
        <strain evidence="2 3">N139</strain>
    </source>
</reference>
<dbReference type="PANTHER" id="PTHR39596">
    <property type="match status" value="1"/>
</dbReference>
<evidence type="ECO:0000313" key="2">
    <source>
        <dbReference type="EMBL" id="RYC81176.1"/>
    </source>
</evidence>
<accession>A0A4V1RYD0</accession>
<evidence type="ECO:0000313" key="3">
    <source>
        <dbReference type="Proteomes" id="UP000290540"/>
    </source>
</evidence>
<dbReference type="Proteomes" id="UP000290540">
    <property type="component" value="Unassembled WGS sequence"/>
</dbReference>
<dbReference type="AlphaFoldDB" id="A0A4V1RYD0"/>
<comment type="caution">
    <text evidence="2">The sequence shown here is derived from an EMBL/GenBank/DDBJ whole genome shotgun (WGS) entry which is preliminary data.</text>
</comment>
<gene>
    <name evidence="2" type="ORF">BFJ63_vAg15930</name>
</gene>
<dbReference type="EMBL" id="MQTW01000271">
    <property type="protein sequence ID" value="RYC81176.1"/>
    <property type="molecule type" value="Genomic_DNA"/>
</dbReference>
<dbReference type="InterPro" id="IPR010730">
    <property type="entry name" value="HET"/>
</dbReference>
<name>A0A4V1RYD0_FUSOX</name>
<sequence length="930" mass="104608">MDHLVGPSRPYKTLKIPFLGEMYDELGFDGYPSRKQWTIADLVKSACSFDQAAVLQRTTVQDAVRYLRALSTCAVENKYTVLLNDSIELLDSLIVDHNSTVAAGELAPTSVSSVQNPPTLSDALRCMLSKHDELKSTGRYDEAATIWQKDKPLLLKLSVFIPNNAGKLSEDGLSIQEGLCLLPYLDFAVSHMCEPYILDVQKDGQRSTRAAYGFLQSWLYFGTLHEIFGILNIKIDLTNYINDEEGSITTRHLSTHLSLWAEKEKKASAESRTQRIESIDAVLRTAMAMVNDFEDDSRPLPASSIVFSIGMLLLTLRNAAFRIYNLALGYTRTKNCKFLGSLFESAGWCPYQVAKLQDLYHPWSQYYAYLLGPPGDLRRHSQCQRESCVANQVTEGFYETKHIAVKDGKCQLCYLINGFMDESGNLDTGPPDEDLHWVPDMQTVIDILEKGRIPIISVSNIYLGGMDLQPEIVEYRTDMRFVAISHVWADGRGNPHRNSLPWCQLLELRRYLAPLQPGGELDRHYFWIDTLCVPLRPFASRRLAIVNMRQTYQQAHAVLVLDSGLIASKRPPSTLECLAQIALSNWGSRLWTFQEANLAKDLRCVFSGNEIVDMNDLMPSEQDLADQSADLNGFVSKVRIELLENSSWIMHLHGTPYFNPFLSIWYGISWRTTSKPEDETICVGTLLGLDVGKITVTPTAPDHQITQMKRLLTLQGRFPDSIIFGDFARMHENGFRWGPQSFLVHGRLNYIKHPTVGPFKSSKLTDRGLLVKFPGLILPSATAQIPIVDQKMFGLKISTGSIAKAEGPEDKILKFLTVTLVIPKGDHADNWDFTNQISLAIILDSPLQTVPTDSDLSHNQRVGALVSMYAMEGGVRYSRFLCLVNTKNVQFKGSDTFLDEFTSPWVREMVEGELIDNVTLLNNEQDWCVG</sequence>
<protein>
    <recommendedName>
        <fullName evidence="1">Heterokaryon incompatibility domain-containing protein</fullName>
    </recommendedName>
</protein>